<dbReference type="AlphaFoldDB" id="A0A6P8GKD9"/>
<dbReference type="PROSITE" id="PS50088">
    <property type="entry name" value="ANK_REPEAT"/>
    <property type="match status" value="6"/>
</dbReference>
<dbReference type="GO" id="GO:0016567">
    <property type="term" value="P:protein ubiquitination"/>
    <property type="evidence" value="ECO:0007669"/>
    <property type="project" value="UniProtKB-UniPathway"/>
</dbReference>
<dbReference type="UniPathway" id="UPA00143"/>
<reference evidence="5" key="1">
    <citation type="submission" date="2025-08" db="UniProtKB">
        <authorList>
            <consortium name="RefSeq"/>
        </authorList>
    </citation>
    <scope>IDENTIFICATION</scope>
</reference>
<feature type="repeat" description="ANK" evidence="2">
    <location>
        <begin position="268"/>
        <end position="300"/>
    </location>
</feature>
<organism evidence="4 5">
    <name type="scientific">Clupea harengus</name>
    <name type="common">Atlantic herring</name>
    <dbReference type="NCBI Taxonomy" id="7950"/>
    <lineage>
        <taxon>Eukaryota</taxon>
        <taxon>Metazoa</taxon>
        <taxon>Chordata</taxon>
        <taxon>Craniata</taxon>
        <taxon>Vertebrata</taxon>
        <taxon>Euteleostomi</taxon>
        <taxon>Actinopterygii</taxon>
        <taxon>Neopterygii</taxon>
        <taxon>Teleostei</taxon>
        <taxon>Clupei</taxon>
        <taxon>Clupeiformes</taxon>
        <taxon>Clupeoidei</taxon>
        <taxon>Clupeidae</taxon>
        <taxon>Clupea</taxon>
    </lineage>
</organism>
<dbReference type="GO" id="GO:0005737">
    <property type="term" value="C:cytoplasm"/>
    <property type="evidence" value="ECO:0007669"/>
    <property type="project" value="TreeGrafter"/>
</dbReference>
<evidence type="ECO:0000259" key="3">
    <source>
        <dbReference type="PROSITE" id="PS50225"/>
    </source>
</evidence>
<dbReference type="RefSeq" id="XP_031437941.2">
    <property type="nucleotide sequence ID" value="XM_031582081.2"/>
</dbReference>
<dbReference type="PROSITE" id="PS50225">
    <property type="entry name" value="SOCS"/>
    <property type="match status" value="1"/>
</dbReference>
<dbReference type="KEGG" id="char:105896990"/>
<evidence type="ECO:0000256" key="2">
    <source>
        <dbReference type="PROSITE-ProRule" id="PRU00023"/>
    </source>
</evidence>
<dbReference type="Pfam" id="PF12796">
    <property type="entry name" value="Ank_2"/>
    <property type="match status" value="2"/>
</dbReference>
<keyword evidence="4" id="KW-1185">Reference proteome</keyword>
<name>A0A6P8GKD9_CLUHA</name>
<feature type="repeat" description="ANK" evidence="2">
    <location>
        <begin position="298"/>
        <end position="330"/>
    </location>
</feature>
<proteinExistence type="predicted"/>
<feature type="domain" description="SOCS box" evidence="3">
    <location>
        <begin position="427"/>
        <end position="488"/>
    </location>
</feature>
<dbReference type="InterPro" id="IPR002110">
    <property type="entry name" value="Ankyrin_rpt"/>
</dbReference>
<feature type="repeat" description="ANK" evidence="2">
    <location>
        <begin position="226"/>
        <end position="258"/>
    </location>
</feature>
<evidence type="ECO:0000256" key="1">
    <source>
        <dbReference type="ARBA" id="ARBA00004906"/>
    </source>
</evidence>
<accession>A0A6P8GKD9</accession>
<dbReference type="SMART" id="SM00253">
    <property type="entry name" value="SOCS"/>
    <property type="match status" value="1"/>
</dbReference>
<dbReference type="OrthoDB" id="539213at2759"/>
<dbReference type="Proteomes" id="UP000515152">
    <property type="component" value="Chromosome 15"/>
</dbReference>
<keyword evidence="2" id="KW-0040">ANK repeat</keyword>
<gene>
    <name evidence="5" type="primary">LOC105896990</name>
</gene>
<dbReference type="SMART" id="SM00248">
    <property type="entry name" value="ANK"/>
    <property type="match status" value="8"/>
</dbReference>
<dbReference type="PANTHER" id="PTHR24198:SF190">
    <property type="entry name" value="DYNEIN HEAVY CHAIN 12, AXONEMAL-LIKE"/>
    <property type="match status" value="1"/>
</dbReference>
<evidence type="ECO:0000313" key="4">
    <source>
        <dbReference type="Proteomes" id="UP000515152"/>
    </source>
</evidence>
<dbReference type="CDD" id="cd03716">
    <property type="entry name" value="SOCS_ASB_like"/>
    <property type="match status" value="1"/>
</dbReference>
<dbReference type="PROSITE" id="PS50297">
    <property type="entry name" value="ANK_REP_REGION"/>
    <property type="match status" value="6"/>
</dbReference>
<evidence type="ECO:0000313" key="5">
    <source>
        <dbReference type="RefSeq" id="XP_031437941.2"/>
    </source>
</evidence>
<dbReference type="GeneID" id="105896990"/>
<dbReference type="Pfam" id="PF07525">
    <property type="entry name" value="SOCS_box"/>
    <property type="match status" value="1"/>
</dbReference>
<dbReference type="SMART" id="SM00969">
    <property type="entry name" value="SOCS_box"/>
    <property type="match status" value="1"/>
</dbReference>
<dbReference type="InterPro" id="IPR001496">
    <property type="entry name" value="SOCS_box"/>
</dbReference>
<dbReference type="FunFam" id="1.10.750.20:FF:000001">
    <property type="entry name" value="Ankyrin repeat and SOCS box containing 1"/>
    <property type="match status" value="1"/>
</dbReference>
<feature type="repeat" description="ANK" evidence="2">
    <location>
        <begin position="128"/>
        <end position="160"/>
    </location>
</feature>
<protein>
    <submittedName>
        <fullName evidence="5">Ankyrin repeat and SOCS box protein 2-like</fullName>
    </submittedName>
</protein>
<feature type="repeat" description="ANK" evidence="2">
    <location>
        <begin position="95"/>
        <end position="127"/>
    </location>
</feature>
<sequence length="488" mass="53373">MYCTVSITDAPQSVIADPLTTAVTSGSVDTLLELMKARGGLREQSILGRLPVHLAAIHGQEECLRILLTACELEDLDVVELLLNYGAGVNRGCSRGWTALHEAVCRNNVEICAMLLRAGANLNQRNIYGITPFFLAAQTGSGEALTLLLNHGADMNFQVSDGATALFEASKNGHGSVVKLLLAHKADANKPTKTKLLPLHAAAQHGHFEIVNMLIPVTSEDRIRQSGISPLHLAAQHDEDEILEVLIQAGYDVNSPLSLDHSQKYPDCRTTALYFSVTNGNLDAAEMLLEAGADPNQDTFQPLLVAVRQGNIQMVRLLAEQGADVNTRMPNCHLTFPAVVMLCLRFPPMLKLLLDHGCDALACFQCQCGSNSHPPAKGLCKDDLGLQREEPCLQFCEVISAPRVCSWAGNTINLLLDYVGQVKLCARLTQHLDGHQDWAGVKDRTKNPPSLKQLCRLQIRQEAGLQRLGLLHTLPLPRRLIRYLSYDE</sequence>
<comment type="pathway">
    <text evidence="1">Protein modification; protein ubiquitination.</text>
</comment>
<dbReference type="Pfam" id="PF00023">
    <property type="entry name" value="Ank"/>
    <property type="match status" value="2"/>
</dbReference>
<feature type="repeat" description="ANK" evidence="2">
    <location>
        <begin position="161"/>
        <end position="193"/>
    </location>
</feature>
<dbReference type="PANTHER" id="PTHR24198">
    <property type="entry name" value="ANKYRIN REPEAT AND PROTEIN KINASE DOMAIN-CONTAINING PROTEIN"/>
    <property type="match status" value="1"/>
</dbReference>
<dbReference type="Pfam" id="PF13637">
    <property type="entry name" value="Ank_4"/>
    <property type="match status" value="1"/>
</dbReference>